<evidence type="ECO:0000313" key="1">
    <source>
        <dbReference type="EMBL" id="KKN32992.1"/>
    </source>
</evidence>
<sequence length="211" mass="22271">MADTVTILNGLDHEQDITTSILYDIDDAEVECVGMYEISIPVSLSQANIVFNNTFDADGSTVFVMARLTKVTDFTGVTKTENTEVLTWQEIAQNAVLESGSIDVSASQSSTLHIFIALSSTTAHTGTEIIVQGGSEAGVDGSWTTISRFIGPIGTAVLTAFAATEPAGETTIAITNPVANNMDNDGKFKFVENTVAADCEIVYQVSNSGDA</sequence>
<dbReference type="EMBL" id="LAZR01002213">
    <property type="protein sequence ID" value="KKN32992.1"/>
    <property type="molecule type" value="Genomic_DNA"/>
</dbReference>
<protein>
    <submittedName>
        <fullName evidence="1">Uncharacterized protein</fullName>
    </submittedName>
</protein>
<name>A0A0F9Q7L3_9ZZZZ</name>
<comment type="caution">
    <text evidence="1">The sequence shown here is derived from an EMBL/GenBank/DDBJ whole genome shotgun (WGS) entry which is preliminary data.</text>
</comment>
<proteinExistence type="predicted"/>
<reference evidence="1" key="1">
    <citation type="journal article" date="2015" name="Nature">
        <title>Complex archaea that bridge the gap between prokaryotes and eukaryotes.</title>
        <authorList>
            <person name="Spang A."/>
            <person name="Saw J.H."/>
            <person name="Jorgensen S.L."/>
            <person name="Zaremba-Niedzwiedzka K."/>
            <person name="Martijn J."/>
            <person name="Lind A.E."/>
            <person name="van Eijk R."/>
            <person name="Schleper C."/>
            <person name="Guy L."/>
            <person name="Ettema T.J."/>
        </authorList>
    </citation>
    <scope>NUCLEOTIDE SEQUENCE</scope>
</reference>
<accession>A0A0F9Q7L3</accession>
<gene>
    <name evidence="1" type="ORF">LCGC14_0808180</name>
</gene>
<organism evidence="1">
    <name type="scientific">marine sediment metagenome</name>
    <dbReference type="NCBI Taxonomy" id="412755"/>
    <lineage>
        <taxon>unclassified sequences</taxon>
        <taxon>metagenomes</taxon>
        <taxon>ecological metagenomes</taxon>
    </lineage>
</organism>
<dbReference type="AlphaFoldDB" id="A0A0F9Q7L3"/>